<keyword evidence="6 8" id="KW-1133">Transmembrane helix</keyword>
<feature type="transmembrane region" description="Helical" evidence="8">
    <location>
        <begin position="12"/>
        <end position="30"/>
    </location>
</feature>
<evidence type="ECO:0000256" key="1">
    <source>
        <dbReference type="ARBA" id="ARBA00004651"/>
    </source>
</evidence>
<keyword evidence="7 8" id="KW-0472">Membrane</keyword>
<evidence type="ECO:0000313" key="10">
    <source>
        <dbReference type="Proteomes" id="UP000469523"/>
    </source>
</evidence>
<dbReference type="PANTHER" id="PTHR21716:SF53">
    <property type="entry name" value="PERMEASE PERM-RELATED"/>
    <property type="match status" value="1"/>
</dbReference>
<dbReference type="GO" id="GO:0005886">
    <property type="term" value="C:plasma membrane"/>
    <property type="evidence" value="ECO:0007669"/>
    <property type="project" value="UniProtKB-SubCell"/>
</dbReference>
<dbReference type="PANTHER" id="PTHR21716">
    <property type="entry name" value="TRANSMEMBRANE PROTEIN"/>
    <property type="match status" value="1"/>
</dbReference>
<reference evidence="9 10" key="1">
    <citation type="submission" date="2019-09" db="EMBL/GenBank/DDBJ databases">
        <title>In-depth cultivation of the pig gut microbiome towards novel bacterial diversity and tailored functional studies.</title>
        <authorList>
            <person name="Wylensek D."/>
            <person name="Hitch T.C.A."/>
            <person name="Clavel T."/>
        </authorList>
    </citation>
    <scope>NUCLEOTIDE SEQUENCE [LARGE SCALE GENOMIC DNA]</scope>
    <source>
        <strain evidence="9 10">WCA3-693-APC-4?</strain>
    </source>
</reference>
<dbReference type="Pfam" id="PF01594">
    <property type="entry name" value="AI-2E_transport"/>
    <property type="match status" value="1"/>
</dbReference>
<keyword evidence="10" id="KW-1185">Reference proteome</keyword>
<proteinExistence type="inferred from homology"/>
<comment type="subcellular location">
    <subcellularLocation>
        <location evidence="1">Cell membrane</location>
        <topology evidence="1">Multi-pass membrane protein</topology>
    </subcellularLocation>
</comment>
<dbReference type="GO" id="GO:0055085">
    <property type="term" value="P:transmembrane transport"/>
    <property type="evidence" value="ECO:0007669"/>
    <property type="project" value="TreeGrafter"/>
</dbReference>
<dbReference type="Proteomes" id="UP000469523">
    <property type="component" value="Unassembled WGS sequence"/>
</dbReference>
<evidence type="ECO:0000256" key="7">
    <source>
        <dbReference type="ARBA" id="ARBA00023136"/>
    </source>
</evidence>
<feature type="transmembrane region" description="Helical" evidence="8">
    <location>
        <begin position="50"/>
        <end position="67"/>
    </location>
</feature>
<evidence type="ECO:0000313" key="9">
    <source>
        <dbReference type="EMBL" id="MSU00837.1"/>
    </source>
</evidence>
<feature type="transmembrane region" description="Helical" evidence="8">
    <location>
        <begin position="284"/>
        <end position="312"/>
    </location>
</feature>
<feature type="transmembrane region" description="Helical" evidence="8">
    <location>
        <begin position="88"/>
        <end position="109"/>
    </location>
</feature>
<evidence type="ECO:0000256" key="4">
    <source>
        <dbReference type="ARBA" id="ARBA00022475"/>
    </source>
</evidence>
<organism evidence="9 10">
    <name type="scientific">Tissierella pigra</name>
    <dbReference type="NCBI Taxonomy" id="2607614"/>
    <lineage>
        <taxon>Bacteria</taxon>
        <taxon>Bacillati</taxon>
        <taxon>Bacillota</taxon>
        <taxon>Tissierellia</taxon>
        <taxon>Tissierellales</taxon>
        <taxon>Tissierellaceae</taxon>
        <taxon>Tissierella</taxon>
    </lineage>
</organism>
<feature type="transmembrane region" description="Helical" evidence="8">
    <location>
        <begin position="247"/>
        <end position="278"/>
    </location>
</feature>
<evidence type="ECO:0000256" key="6">
    <source>
        <dbReference type="ARBA" id="ARBA00022989"/>
    </source>
</evidence>
<protein>
    <submittedName>
        <fullName evidence="9">AI-2E family transporter</fullName>
    </submittedName>
</protein>
<gene>
    <name evidence="9" type="ORF">FYJ83_05065</name>
</gene>
<evidence type="ECO:0000256" key="2">
    <source>
        <dbReference type="ARBA" id="ARBA00009773"/>
    </source>
</evidence>
<dbReference type="AlphaFoldDB" id="A0A6N7XSV1"/>
<keyword evidence="3" id="KW-0813">Transport</keyword>
<evidence type="ECO:0000256" key="3">
    <source>
        <dbReference type="ARBA" id="ARBA00022448"/>
    </source>
</evidence>
<evidence type="ECO:0000256" key="5">
    <source>
        <dbReference type="ARBA" id="ARBA00022692"/>
    </source>
</evidence>
<sequence>MKVNWNSKYTTISVYSFLVVCASVIFYLIASEISSFQIKVGESVATFMPFIIGFIMAYLFNFILKFYENNMLKLDFFNKKSHKFKRAIGLLLTYATVALLVFLFFNFVFPQLLSSIMGLVNDIPSYVSQATDLVNDFNDKYEIQEEYYNLLLERWNTYKDSIIKFATNLIPVLGNFVKNTLSYVWNIVIGLIVSIYLLIDKERFFGMIKKINRATFSEGTANRLAELTSRSNYIFGRFLSGKILDSFIIGVLTFVVITIFKMPYTILISFIVGITNIIPFFGPFIGAIPSAIIILFVSPIKALWFIVIILIIQQIDGNIIGPKILGDSLGISAFWILFSLLVSGKIFGFIGLVIGVPLFVLIYSIVKDIVENRLKKKNLPYETDDYM</sequence>
<name>A0A6N7XSV1_9FIRM</name>
<dbReference type="InterPro" id="IPR002549">
    <property type="entry name" value="AI-2E-like"/>
</dbReference>
<keyword evidence="5 8" id="KW-0812">Transmembrane</keyword>
<feature type="transmembrane region" description="Helical" evidence="8">
    <location>
        <begin position="183"/>
        <end position="199"/>
    </location>
</feature>
<keyword evidence="4" id="KW-1003">Cell membrane</keyword>
<comment type="similarity">
    <text evidence="2">Belongs to the autoinducer-2 exporter (AI-2E) (TC 2.A.86) family.</text>
</comment>
<evidence type="ECO:0000256" key="8">
    <source>
        <dbReference type="SAM" id="Phobius"/>
    </source>
</evidence>
<accession>A0A6N7XSV1</accession>
<comment type="caution">
    <text evidence="9">The sequence shown here is derived from an EMBL/GenBank/DDBJ whole genome shotgun (WGS) entry which is preliminary data.</text>
</comment>
<dbReference type="RefSeq" id="WP_154439258.1">
    <property type="nucleotide sequence ID" value="NZ_JAHLPJ010000001.1"/>
</dbReference>
<dbReference type="EMBL" id="VUNQ01000008">
    <property type="protein sequence ID" value="MSU00837.1"/>
    <property type="molecule type" value="Genomic_DNA"/>
</dbReference>
<feature type="transmembrane region" description="Helical" evidence="8">
    <location>
        <begin position="347"/>
        <end position="366"/>
    </location>
</feature>